<name>A0ACC2NND5_9HYME</name>
<sequence length="444" mass="48413">MSKNKLNLTLPSGSMEPTPTVSPSPPVPPLPTHAEPPRRPPDGVLGELGIDDIRGKLEELGMDEEQRKRLESFLGQKEKVGELCDEDFEKLGELGAGNGGVVMKVRHKKYGLIMARKLIHLEVKPAIKKQIIRELKVLHECNFAHIVGFYGAFHSDGEISICMEYMDGGSLDLILKKAGRIPEPILGAITLAVLKGLSYLRDKHAIMHRDVKPSNILVNSAGEIKICDFGVSGQLIDSMANSFVGTRSYMSPERLQGTHYSVQSDIWSLGLSLVEMAIGMYPIPPPDDKTIATIFGQGAAGEVSGPGPAGAGPNVVAAPVMPAAPPVMPMNNVTPMSQSPSHMRTTYSSLDPSSPRPMAIFELLDYIVNEPPPRLPSGIFSDSFVDFVNRCLKKNPAERADLKTLMNHEWIKKAEQENVDIAGWVCRTMEIQPTTPTRLANVQS</sequence>
<gene>
    <name evidence="1" type="ORF">QAD02_003910</name>
</gene>
<comment type="caution">
    <text evidence="1">The sequence shown here is derived from an EMBL/GenBank/DDBJ whole genome shotgun (WGS) entry which is preliminary data.</text>
</comment>
<evidence type="ECO:0000313" key="2">
    <source>
        <dbReference type="Proteomes" id="UP001239111"/>
    </source>
</evidence>
<dbReference type="Proteomes" id="UP001239111">
    <property type="component" value="Chromosome 3"/>
</dbReference>
<keyword evidence="2" id="KW-1185">Reference proteome</keyword>
<protein>
    <submittedName>
        <fullName evidence="1">Uncharacterized protein</fullName>
    </submittedName>
</protein>
<accession>A0ACC2NND5</accession>
<dbReference type="EMBL" id="CM056743">
    <property type="protein sequence ID" value="KAJ8672651.1"/>
    <property type="molecule type" value="Genomic_DNA"/>
</dbReference>
<evidence type="ECO:0000313" key="1">
    <source>
        <dbReference type="EMBL" id="KAJ8672651.1"/>
    </source>
</evidence>
<reference evidence="1" key="1">
    <citation type="submission" date="2023-04" db="EMBL/GenBank/DDBJ databases">
        <title>A chromosome-level genome assembly of the parasitoid wasp Eretmocerus hayati.</title>
        <authorList>
            <person name="Zhong Y."/>
            <person name="Liu S."/>
            <person name="Liu Y."/>
        </authorList>
    </citation>
    <scope>NUCLEOTIDE SEQUENCE</scope>
    <source>
        <strain evidence="1">ZJU_SS_LIU_2023</strain>
    </source>
</reference>
<proteinExistence type="predicted"/>
<organism evidence="1 2">
    <name type="scientific">Eretmocerus hayati</name>
    <dbReference type="NCBI Taxonomy" id="131215"/>
    <lineage>
        <taxon>Eukaryota</taxon>
        <taxon>Metazoa</taxon>
        <taxon>Ecdysozoa</taxon>
        <taxon>Arthropoda</taxon>
        <taxon>Hexapoda</taxon>
        <taxon>Insecta</taxon>
        <taxon>Pterygota</taxon>
        <taxon>Neoptera</taxon>
        <taxon>Endopterygota</taxon>
        <taxon>Hymenoptera</taxon>
        <taxon>Apocrita</taxon>
        <taxon>Proctotrupomorpha</taxon>
        <taxon>Chalcidoidea</taxon>
        <taxon>Aphelinidae</taxon>
        <taxon>Aphelininae</taxon>
        <taxon>Eretmocerus</taxon>
    </lineage>
</organism>